<accession>A0A955KWI8</accession>
<evidence type="ECO:0000256" key="2">
    <source>
        <dbReference type="ARBA" id="ARBA00022679"/>
    </source>
</evidence>
<proteinExistence type="inferred from homology"/>
<reference evidence="7" key="1">
    <citation type="submission" date="2020-04" db="EMBL/GenBank/DDBJ databases">
        <authorList>
            <person name="Zhang T."/>
        </authorList>
    </citation>
    <scope>NUCLEOTIDE SEQUENCE</scope>
    <source>
        <strain evidence="7">HKST-UBA16</strain>
    </source>
</reference>
<dbReference type="GO" id="GO:0071555">
    <property type="term" value="P:cell wall organization"/>
    <property type="evidence" value="ECO:0007669"/>
    <property type="project" value="UniProtKB-KW"/>
</dbReference>
<dbReference type="AlphaFoldDB" id="A0A955KWI8"/>
<evidence type="ECO:0000256" key="3">
    <source>
        <dbReference type="ARBA" id="ARBA00022960"/>
    </source>
</evidence>
<organism evidence="7 8">
    <name type="scientific">Candidatus Dojkabacteria bacterium</name>
    <dbReference type="NCBI Taxonomy" id="2099670"/>
    <lineage>
        <taxon>Bacteria</taxon>
        <taxon>Candidatus Dojkabacteria</taxon>
    </lineage>
</organism>
<sequence length="348" mass="40750">MKISLIQNNSEWDHLLQLFSRSLLQTSEWGDFNSKGLNKEVQKIALYDKENPVALALCIIEVGRFGSYIYIPRGPLIDWNNGELVSNLFEELKNYFASENPVFIRFDPAIFPPNDVSQVFQTIFKVKSPYNTQVKRAWVLNLEGGNSEELMKHARQQGMHKKFPGEIRRAEQKGVSYRRAYSIDDFKIFYRLLDETSTKKGFKIRPEEYYLKEFEFLSKSDLIRLYISEFEGEPLSVALVGKYNKEGSYLHAASADKHSNLSAQGFLLWKIIEELHSEGFKRFNFWGVVDENNLQDSSHLGYGYSKFKMRFGGHVEEYVGSHDIIMRPVKYRLTWVQEKYRKWRLGLE</sequence>
<keyword evidence="6" id="KW-0961">Cell wall biogenesis/degradation</keyword>
<dbReference type="SUPFAM" id="SSF55729">
    <property type="entry name" value="Acyl-CoA N-acyltransferases (Nat)"/>
    <property type="match status" value="2"/>
</dbReference>
<keyword evidence="5" id="KW-0012">Acyltransferase</keyword>
<reference evidence="7" key="2">
    <citation type="journal article" date="2021" name="Microbiome">
        <title>Successional dynamics and alternative stable states in a saline activated sludge microbial community over 9 years.</title>
        <authorList>
            <person name="Wang Y."/>
            <person name="Ye J."/>
            <person name="Ju F."/>
            <person name="Liu L."/>
            <person name="Boyd J.A."/>
            <person name="Deng Y."/>
            <person name="Parks D.H."/>
            <person name="Jiang X."/>
            <person name="Yin X."/>
            <person name="Woodcroft B.J."/>
            <person name="Tyson G.W."/>
            <person name="Hugenholtz P."/>
            <person name="Polz M.F."/>
            <person name="Zhang T."/>
        </authorList>
    </citation>
    <scope>NUCLEOTIDE SEQUENCE</scope>
    <source>
        <strain evidence="7">HKST-UBA16</strain>
    </source>
</reference>
<dbReference type="Gene3D" id="3.40.630.30">
    <property type="match status" value="2"/>
</dbReference>
<dbReference type="GO" id="GO:0016755">
    <property type="term" value="F:aminoacyltransferase activity"/>
    <property type="evidence" value="ECO:0007669"/>
    <property type="project" value="InterPro"/>
</dbReference>
<dbReference type="GO" id="GO:0009252">
    <property type="term" value="P:peptidoglycan biosynthetic process"/>
    <property type="evidence" value="ECO:0007669"/>
    <property type="project" value="UniProtKB-KW"/>
</dbReference>
<keyword evidence="3" id="KW-0133">Cell shape</keyword>
<dbReference type="Pfam" id="PF02388">
    <property type="entry name" value="FemAB"/>
    <property type="match status" value="3"/>
</dbReference>
<dbReference type="GO" id="GO:0008360">
    <property type="term" value="P:regulation of cell shape"/>
    <property type="evidence" value="ECO:0007669"/>
    <property type="project" value="UniProtKB-KW"/>
</dbReference>
<evidence type="ECO:0000256" key="6">
    <source>
        <dbReference type="ARBA" id="ARBA00023316"/>
    </source>
</evidence>
<evidence type="ECO:0000313" key="7">
    <source>
        <dbReference type="EMBL" id="MCA9375185.1"/>
    </source>
</evidence>
<protein>
    <submittedName>
        <fullName evidence="7">Peptidoglycan bridge formation glycyltransferase FemA/FemB family protein</fullName>
    </submittedName>
</protein>
<gene>
    <name evidence="7" type="ORF">KC622_02540</name>
</gene>
<evidence type="ECO:0000256" key="5">
    <source>
        <dbReference type="ARBA" id="ARBA00023315"/>
    </source>
</evidence>
<dbReference type="Proteomes" id="UP000748332">
    <property type="component" value="Unassembled WGS sequence"/>
</dbReference>
<dbReference type="PROSITE" id="PS51191">
    <property type="entry name" value="FEMABX"/>
    <property type="match status" value="1"/>
</dbReference>
<dbReference type="InterPro" id="IPR050644">
    <property type="entry name" value="PG_Glycine_Bridge_Synth"/>
</dbReference>
<comment type="caution">
    <text evidence="7">The sequence shown here is derived from an EMBL/GenBank/DDBJ whole genome shotgun (WGS) entry which is preliminary data.</text>
</comment>
<comment type="similarity">
    <text evidence="1">Belongs to the FemABX family.</text>
</comment>
<dbReference type="InterPro" id="IPR016181">
    <property type="entry name" value="Acyl_CoA_acyltransferase"/>
</dbReference>
<dbReference type="PANTHER" id="PTHR36174">
    <property type="entry name" value="LIPID II:GLYCINE GLYCYLTRANSFERASE"/>
    <property type="match status" value="1"/>
</dbReference>
<dbReference type="PANTHER" id="PTHR36174:SF1">
    <property type="entry name" value="LIPID II:GLYCINE GLYCYLTRANSFERASE"/>
    <property type="match status" value="1"/>
</dbReference>
<name>A0A955KWI8_9BACT</name>
<evidence type="ECO:0000313" key="8">
    <source>
        <dbReference type="Proteomes" id="UP000748332"/>
    </source>
</evidence>
<keyword evidence="4" id="KW-0573">Peptidoglycan synthesis</keyword>
<dbReference type="InterPro" id="IPR003447">
    <property type="entry name" value="FEMABX"/>
</dbReference>
<dbReference type="EMBL" id="JAGQLM010000105">
    <property type="protein sequence ID" value="MCA9375185.1"/>
    <property type="molecule type" value="Genomic_DNA"/>
</dbReference>
<keyword evidence="2" id="KW-0808">Transferase</keyword>
<evidence type="ECO:0000256" key="4">
    <source>
        <dbReference type="ARBA" id="ARBA00022984"/>
    </source>
</evidence>
<evidence type="ECO:0000256" key="1">
    <source>
        <dbReference type="ARBA" id="ARBA00009943"/>
    </source>
</evidence>